<reference evidence="1 2" key="1">
    <citation type="submission" date="2017-06" db="EMBL/GenBank/DDBJ databases">
        <title>Cultured bacterium strain Saccharothrix yanglingensis Hhs.015.</title>
        <authorList>
            <person name="Xia Y."/>
        </authorList>
    </citation>
    <scope>NUCLEOTIDE SEQUENCE [LARGE SCALE GENOMIC DNA]</scope>
    <source>
        <strain evidence="1 2">Hhs.015</strain>
    </source>
</reference>
<comment type="caution">
    <text evidence="1">The sequence shown here is derived from an EMBL/GenBank/DDBJ whole genome shotgun (WGS) entry which is preliminary data.</text>
</comment>
<evidence type="ECO:0008006" key="3">
    <source>
        <dbReference type="Google" id="ProtNLM"/>
    </source>
</evidence>
<protein>
    <recommendedName>
        <fullName evidence="3">Trypsin-like peptidase</fullName>
    </recommendedName>
</protein>
<evidence type="ECO:0000313" key="2">
    <source>
        <dbReference type="Proteomes" id="UP001225605"/>
    </source>
</evidence>
<dbReference type="EMBL" id="NSDM01000018">
    <property type="protein sequence ID" value="MDQ2588398.1"/>
    <property type="molecule type" value="Genomic_DNA"/>
</dbReference>
<dbReference type="InterPro" id="IPR009003">
    <property type="entry name" value="Peptidase_S1_PA"/>
</dbReference>
<sequence>MTGVGIGAKVVNGQPTGQVAVTVFVQEKLPAAELSAEEVIPADVDGVATDVVVLRDFQLVDEPLGAVYKDENVDEGRHRPIEGGIALKGAVNGAGAGSIGCILLHKEDPAKVYALTCHHVIAHVAEEKLDRFGLEVTGRKILAEPVKGVTKVGQPDLETRSTCCKGIFGTHADGEEVPEWDAAVVELDPGIEYRNDIRGLSVPGEDSVAVAGEAPMPTEAQLADHSYLVRKRGMRTGLTGGRIVAAHCDIVFARRADESPESPERFSAKDVVIVAPHPNPQVPAGEHPHFLLGGDSGSVTVDTANRVLGLNFMRCSGGSIRPPDPNLPVDTYFGVIFPLCTILKRFDDRGLKLKLGTAAQPGQTHTVPGRPTVASQIDEERITVVVPEPAEEVPAVTSAPANADQLAADLARSARGRELLDFWRAHSRELRRLVNSDRRVAAAWHRSGASAVYQVLLRGLETDTLRIPSTVDGKPLDVCLDKLLAALRLSASEELRADLDRMRELLPDLAGLTRSQIIAALSGVPATSRH</sequence>
<evidence type="ECO:0000313" key="1">
    <source>
        <dbReference type="EMBL" id="MDQ2588398.1"/>
    </source>
</evidence>
<gene>
    <name evidence="1" type="ORF">CKY47_31460</name>
</gene>
<dbReference type="SUPFAM" id="SSF50494">
    <property type="entry name" value="Trypsin-like serine proteases"/>
    <property type="match status" value="1"/>
</dbReference>
<accession>A0ABU0X8E4</accession>
<name>A0ABU0X8E4_9PSEU</name>
<proteinExistence type="predicted"/>
<keyword evidence="2" id="KW-1185">Reference proteome</keyword>
<dbReference type="Proteomes" id="UP001225605">
    <property type="component" value="Unassembled WGS sequence"/>
</dbReference>
<organism evidence="1 2">
    <name type="scientific">Saccharothrix yanglingensis</name>
    <dbReference type="NCBI Taxonomy" id="659496"/>
    <lineage>
        <taxon>Bacteria</taxon>
        <taxon>Bacillati</taxon>
        <taxon>Actinomycetota</taxon>
        <taxon>Actinomycetes</taxon>
        <taxon>Pseudonocardiales</taxon>
        <taxon>Pseudonocardiaceae</taxon>
        <taxon>Saccharothrix</taxon>
    </lineage>
</organism>